<evidence type="ECO:0000313" key="2">
    <source>
        <dbReference type="EMBL" id="KAH0821755.1"/>
    </source>
</evidence>
<dbReference type="AlphaFoldDB" id="A0A8J6HN27"/>
<reference evidence="2" key="1">
    <citation type="journal article" date="2020" name="J Insects Food Feed">
        <title>The yellow mealworm (Tenebrio molitor) genome: a resource for the emerging insects as food and feed industry.</title>
        <authorList>
            <person name="Eriksson T."/>
            <person name="Andere A."/>
            <person name="Kelstrup H."/>
            <person name="Emery V."/>
            <person name="Picard C."/>
        </authorList>
    </citation>
    <scope>NUCLEOTIDE SEQUENCE</scope>
    <source>
        <strain evidence="2">Stoneville</strain>
        <tissue evidence="2">Whole head</tissue>
    </source>
</reference>
<dbReference type="Proteomes" id="UP000719412">
    <property type="component" value="Unassembled WGS sequence"/>
</dbReference>
<proteinExistence type="predicted"/>
<name>A0A8J6HN27_TENMO</name>
<feature type="compositionally biased region" description="Basic and acidic residues" evidence="1">
    <location>
        <begin position="134"/>
        <end position="163"/>
    </location>
</feature>
<dbReference type="EMBL" id="JABDTM020006327">
    <property type="protein sequence ID" value="KAH0821755.1"/>
    <property type="molecule type" value="Genomic_DNA"/>
</dbReference>
<feature type="compositionally biased region" description="Acidic residues" evidence="1">
    <location>
        <begin position="124"/>
        <end position="133"/>
    </location>
</feature>
<organism evidence="2 3">
    <name type="scientific">Tenebrio molitor</name>
    <name type="common">Yellow mealworm beetle</name>
    <dbReference type="NCBI Taxonomy" id="7067"/>
    <lineage>
        <taxon>Eukaryota</taxon>
        <taxon>Metazoa</taxon>
        <taxon>Ecdysozoa</taxon>
        <taxon>Arthropoda</taxon>
        <taxon>Hexapoda</taxon>
        <taxon>Insecta</taxon>
        <taxon>Pterygota</taxon>
        <taxon>Neoptera</taxon>
        <taxon>Endopterygota</taxon>
        <taxon>Coleoptera</taxon>
        <taxon>Polyphaga</taxon>
        <taxon>Cucujiformia</taxon>
        <taxon>Tenebrionidae</taxon>
        <taxon>Tenebrio</taxon>
    </lineage>
</organism>
<feature type="region of interest" description="Disordered" evidence="1">
    <location>
        <begin position="121"/>
        <end position="163"/>
    </location>
</feature>
<sequence>MIEENHYFDDQIEELYIDPKRNKPDGFEEDRRRDFDYFDDSGFVGDQKMTVDDQQDFDYCAVTSFVDSDDRGVAETLNDVVKRQLDYDDNVIYNFDEEERKDRRGSRQRYSRVIEEMKVKFDDEEHDQSEDKDESTKARLDNLENKDGLEEGGGERESESEFKRVPSIKINDLDFDERILELAPGRGPLSEVCDETDEAVAKRVEDVEVDGTICKGGIKNYESEEIEEMSTKQREEPSLRQTEELTTKTQETETPRLEEEIKVGEEDLETVEMPVLDDAGIEKRDNDDNFETLYEELDFKRTLESPDLIQHVDKSSNIASDSDLLKEEINGGENDVYKMINKVQDNDVDILAPPKIFAVEEKSEELDLLPAEKKSVPEAHSKAVLLPVERNTLVEIDLPQARNSTCEEVTKEELDLLPVERNASEEMDLLSFGKRTSEKRTNEDLNLSPVERKTEEIDLLQGNMLEELTKEELELSPVERNTPEEMDFLQARKSTSDELTKEELELLQRYSRRYSSRTLSEIKQEDLALVESLKEHYKKEDDVKEQIHGQRHVYPRILSPTRLNQPTSYEPVYANFYVSSNRAAKEITSPVSGKKPIALPRMHSIDCSEKDSFQYYLRKEER</sequence>
<evidence type="ECO:0000313" key="3">
    <source>
        <dbReference type="Proteomes" id="UP000719412"/>
    </source>
</evidence>
<evidence type="ECO:0000256" key="1">
    <source>
        <dbReference type="SAM" id="MobiDB-lite"/>
    </source>
</evidence>
<comment type="caution">
    <text evidence="2">The sequence shown here is derived from an EMBL/GenBank/DDBJ whole genome shotgun (WGS) entry which is preliminary data.</text>
</comment>
<protein>
    <submittedName>
        <fullName evidence="2">Uncharacterized protein</fullName>
    </submittedName>
</protein>
<gene>
    <name evidence="2" type="ORF">GEV33_001036</name>
</gene>
<reference evidence="2" key="2">
    <citation type="submission" date="2021-08" db="EMBL/GenBank/DDBJ databases">
        <authorList>
            <person name="Eriksson T."/>
        </authorList>
    </citation>
    <scope>NUCLEOTIDE SEQUENCE</scope>
    <source>
        <strain evidence="2">Stoneville</strain>
        <tissue evidence="2">Whole head</tissue>
    </source>
</reference>
<feature type="region of interest" description="Disordered" evidence="1">
    <location>
        <begin position="225"/>
        <end position="284"/>
    </location>
</feature>
<keyword evidence="3" id="KW-1185">Reference proteome</keyword>
<accession>A0A8J6HN27</accession>
<feature type="compositionally biased region" description="Basic and acidic residues" evidence="1">
    <location>
        <begin position="229"/>
        <end position="265"/>
    </location>
</feature>